<accession>A0A244CS37</accession>
<comment type="caution">
    <text evidence="1">The sequence shown here is derived from an EMBL/GenBank/DDBJ whole genome shotgun (WGS) entry which is preliminary data.</text>
</comment>
<gene>
    <name evidence="1" type="ORF">B1199_08635</name>
</gene>
<dbReference type="Proteomes" id="UP000194841">
    <property type="component" value="Unassembled WGS sequence"/>
</dbReference>
<protein>
    <submittedName>
        <fullName evidence="1">Uncharacterized protein</fullName>
    </submittedName>
</protein>
<evidence type="ECO:0000313" key="1">
    <source>
        <dbReference type="EMBL" id="OUL58388.1"/>
    </source>
</evidence>
<dbReference type="RefSeq" id="WP_086743692.1">
    <property type="nucleotide sequence ID" value="NZ_MWPV01000002.1"/>
</dbReference>
<proteinExistence type="predicted"/>
<evidence type="ECO:0000313" key="2">
    <source>
        <dbReference type="Proteomes" id="UP000194841"/>
    </source>
</evidence>
<dbReference type="AlphaFoldDB" id="A0A244CS37"/>
<organism evidence="1 2">
    <name type="scientific">Pseudoalteromonas ulvae</name>
    <dbReference type="NCBI Taxonomy" id="107327"/>
    <lineage>
        <taxon>Bacteria</taxon>
        <taxon>Pseudomonadati</taxon>
        <taxon>Pseudomonadota</taxon>
        <taxon>Gammaproteobacteria</taxon>
        <taxon>Alteromonadales</taxon>
        <taxon>Pseudoalteromonadaceae</taxon>
        <taxon>Pseudoalteromonas</taxon>
    </lineage>
</organism>
<dbReference type="EMBL" id="MWPV01000002">
    <property type="protein sequence ID" value="OUL58388.1"/>
    <property type="molecule type" value="Genomic_DNA"/>
</dbReference>
<keyword evidence="2" id="KW-1185">Reference proteome</keyword>
<sequence>MSDHPLLPDNNAAELISHLQQKLKSHQAKQAALEEEVSAFQLVSNIPLEQESALTEQDKQAVVDMLKAIEYGEIDGVTRLK</sequence>
<reference evidence="1 2" key="1">
    <citation type="submission" date="2017-02" db="EMBL/GenBank/DDBJ databases">
        <title>Pseudoalteromonas ulvae TC14 Genome.</title>
        <authorList>
            <person name="Molmeret M."/>
        </authorList>
    </citation>
    <scope>NUCLEOTIDE SEQUENCE [LARGE SCALE GENOMIC DNA]</scope>
    <source>
        <strain evidence="1">TC14</strain>
    </source>
</reference>
<name>A0A244CS37_PSEDV</name>